<protein>
    <recommendedName>
        <fullName evidence="4">Secreted protein</fullName>
    </recommendedName>
</protein>
<dbReference type="AlphaFoldDB" id="A0A291QJ38"/>
<dbReference type="KEGG" id="sfk:KY5_6560"/>
<dbReference type="Proteomes" id="UP000221011">
    <property type="component" value="Chromosome"/>
</dbReference>
<evidence type="ECO:0008006" key="4">
    <source>
        <dbReference type="Google" id="ProtNLM"/>
    </source>
</evidence>
<evidence type="ECO:0000313" key="2">
    <source>
        <dbReference type="EMBL" id="ATL31578.1"/>
    </source>
</evidence>
<keyword evidence="1" id="KW-0732">Signal</keyword>
<dbReference type="RefSeq" id="WP_098245676.1">
    <property type="nucleotide sequence ID" value="NZ_CP022685.1"/>
</dbReference>
<organism evidence="2 3">
    <name type="scientific">Streptomyces formicae</name>
    <dbReference type="NCBI Taxonomy" id="1616117"/>
    <lineage>
        <taxon>Bacteria</taxon>
        <taxon>Bacillati</taxon>
        <taxon>Actinomycetota</taxon>
        <taxon>Actinomycetes</taxon>
        <taxon>Kitasatosporales</taxon>
        <taxon>Streptomycetaceae</taxon>
        <taxon>Streptomyces</taxon>
    </lineage>
</organism>
<gene>
    <name evidence="2" type="ORF">KY5_6560</name>
</gene>
<name>A0A291QJ38_9ACTN</name>
<reference evidence="2 3" key="1">
    <citation type="submission" date="2017-08" db="EMBL/GenBank/DDBJ databases">
        <title>Complete Genome Sequence of Streptomyces formicae KY5, the formicamycin producer.</title>
        <authorList>
            <person name="Holmes N.A."/>
            <person name="Devine R."/>
            <person name="Qin Z."/>
            <person name="Seipke R.F."/>
            <person name="Wilkinson B."/>
            <person name="Hutchings M.I."/>
        </authorList>
    </citation>
    <scope>NUCLEOTIDE SEQUENCE [LARGE SCALE GENOMIC DNA]</scope>
    <source>
        <strain evidence="2 3">KY5</strain>
    </source>
</reference>
<evidence type="ECO:0000313" key="3">
    <source>
        <dbReference type="Proteomes" id="UP000221011"/>
    </source>
</evidence>
<feature type="chain" id="PRO_5012335454" description="Secreted protein" evidence="1">
    <location>
        <begin position="28"/>
        <end position="201"/>
    </location>
</feature>
<sequence>MRLRTHIAITAGAALLGAAGIAAPALASGTADTTNGTVANGAAAFRSEAARDGLSAQQISGLQKRVDSFLATSGGTQIAANKIAVKGGSVTLTVPGEKYARALNSGLDGNSPATALGNCPYYDFCGYKGANYSGSQWNVASCSLHEIPDGWNSGGSWINNQSSGTRARMYNKSKALIYTTPGAYSFDPSGDWGPVWYVRPC</sequence>
<evidence type="ECO:0000256" key="1">
    <source>
        <dbReference type="SAM" id="SignalP"/>
    </source>
</evidence>
<dbReference type="EMBL" id="CP022685">
    <property type="protein sequence ID" value="ATL31578.1"/>
    <property type="molecule type" value="Genomic_DNA"/>
</dbReference>
<proteinExistence type="predicted"/>
<feature type="signal peptide" evidence="1">
    <location>
        <begin position="1"/>
        <end position="27"/>
    </location>
</feature>
<keyword evidence="3" id="KW-1185">Reference proteome</keyword>
<accession>A0A291QJ38</accession>